<evidence type="ECO:0008006" key="3">
    <source>
        <dbReference type="Google" id="ProtNLM"/>
    </source>
</evidence>
<name>A0AAN6GLC1_9BASI</name>
<comment type="caution">
    <text evidence="1">The sequence shown here is derived from an EMBL/GenBank/DDBJ whole genome shotgun (WGS) entry which is preliminary data.</text>
</comment>
<evidence type="ECO:0000313" key="2">
    <source>
        <dbReference type="Proteomes" id="UP001176517"/>
    </source>
</evidence>
<gene>
    <name evidence="1" type="ORF">OC846_005416</name>
</gene>
<proteinExistence type="predicted"/>
<evidence type="ECO:0000313" key="1">
    <source>
        <dbReference type="EMBL" id="KAK0546088.1"/>
    </source>
</evidence>
<accession>A0AAN6GLC1</accession>
<dbReference type="AlphaFoldDB" id="A0AAN6GLC1"/>
<dbReference type="Proteomes" id="UP001176517">
    <property type="component" value="Unassembled WGS sequence"/>
</dbReference>
<organism evidence="1 2">
    <name type="scientific">Tilletia horrida</name>
    <dbReference type="NCBI Taxonomy" id="155126"/>
    <lineage>
        <taxon>Eukaryota</taxon>
        <taxon>Fungi</taxon>
        <taxon>Dikarya</taxon>
        <taxon>Basidiomycota</taxon>
        <taxon>Ustilaginomycotina</taxon>
        <taxon>Exobasidiomycetes</taxon>
        <taxon>Tilletiales</taxon>
        <taxon>Tilletiaceae</taxon>
        <taxon>Tilletia</taxon>
    </lineage>
</organism>
<protein>
    <recommendedName>
        <fullName evidence="3">F-box domain-containing protein</fullName>
    </recommendedName>
</protein>
<dbReference type="EMBL" id="JAPDMZ010000206">
    <property type="protein sequence ID" value="KAK0546088.1"/>
    <property type="molecule type" value="Genomic_DNA"/>
</dbReference>
<reference evidence="1" key="1">
    <citation type="journal article" date="2023" name="PhytoFront">
        <title>Draft Genome Resources of Seven Strains of Tilletia horrida, Causal Agent of Kernel Smut of Rice.</title>
        <authorList>
            <person name="Khanal S."/>
            <person name="Antony Babu S."/>
            <person name="Zhou X.G."/>
        </authorList>
    </citation>
    <scope>NUCLEOTIDE SEQUENCE</scope>
    <source>
        <strain evidence="1">TX6</strain>
    </source>
</reference>
<sequence length="488" mass="55460">MQSPPNMTSKRAVDPIDVEGEARKRLRNHQPRQFSSLPVELIQSILNEVLALISPEESSIHFHRNHQNYNRFLSSLCGLVRVNKLFNTILTPYLYREIRLPREFSYVSSIQAPTNLSGEGPHLEDLNNNMDVSALLLANQLETHPEHAALIKKIHIDPVVRLQAGAAADCDAYTTILQQCKDTVEELAIAANWCDGILKESVTESTGTRIHTSGENLVLRQCANSHMPKLRHLILEFDNLEHLHWILSPERLDSLEEVTLMIANLFETDFVFGPPSDINLYESMLFQAFTRLPKTVRKMTFGLVYCFEYYNFSDIARAGEGVESLRQERVIQCLLTTLAKAQKHGTLDHLKELRLVWTYIPDSTHRCDECLRRDRRQSYPLPKLRMATRLEELCATPMADIANFGDRTGDITTTSKLRINMSEVLIPPAYRPVDEDDEVLCAIEVLWKSLLYGRPEDVDPDQIDDEIMPLEACPHDTDGSGADPSTSQ</sequence>
<keyword evidence="2" id="KW-1185">Reference proteome</keyword>